<dbReference type="OrthoDB" id="376038at2759"/>
<evidence type="ECO:0000313" key="3">
    <source>
        <dbReference type="Proteomes" id="UP000018538"/>
    </source>
</evidence>
<evidence type="ECO:0000313" key="2">
    <source>
        <dbReference type="EMBL" id="ETB60091.1"/>
    </source>
</evidence>
<reference evidence="2 3" key="1">
    <citation type="submission" date="2013-11" db="EMBL/GenBank/DDBJ databases">
        <title>The Genome Sequence of Plasmodium yoelii 17X.</title>
        <authorList>
            <consortium name="The Broad Institute Genomics Platform"/>
            <consortium name="The Broad Institute Genome Sequencing Center for Infectious Disease"/>
            <person name="Neafsey D."/>
            <person name="Adams J."/>
            <person name="Walker B."/>
            <person name="Young S.K."/>
            <person name="Zeng Q."/>
            <person name="Gargeya S."/>
            <person name="Fitzgerald M."/>
            <person name="Haas B."/>
            <person name="Abouelleil A."/>
            <person name="Alvarado L."/>
            <person name="Chapman S.B."/>
            <person name="Gainer-Dewar J."/>
            <person name="Goldberg J."/>
            <person name="Griggs A."/>
            <person name="Gujja S."/>
            <person name="Hansen M."/>
            <person name="Howarth C."/>
            <person name="Imamovic A."/>
            <person name="Ireland A."/>
            <person name="Larimer J."/>
            <person name="McCowan C."/>
            <person name="Murphy C."/>
            <person name="Pearson M."/>
            <person name="Poon T.W."/>
            <person name="Priest M."/>
            <person name="Roberts A."/>
            <person name="Saif S."/>
            <person name="Shea T."/>
            <person name="Sykes S."/>
            <person name="Wortman J."/>
            <person name="Nusbaum C."/>
            <person name="Birren B."/>
        </authorList>
    </citation>
    <scope>NUCLEOTIDE SEQUENCE [LARGE SCALE GENOMIC DNA]</scope>
    <source>
        <strain evidence="2 3">17X</strain>
    </source>
</reference>
<name>V7PKM8_PLAYE</name>
<proteinExistence type="predicted"/>
<dbReference type="EMBL" id="KI635763">
    <property type="protein sequence ID" value="ETB60091.1"/>
    <property type="molecule type" value="Genomic_DNA"/>
</dbReference>
<accession>V7PKM8</accession>
<organism evidence="2 3">
    <name type="scientific">Plasmodium yoelii 17X</name>
    <dbReference type="NCBI Taxonomy" id="1323249"/>
    <lineage>
        <taxon>Eukaryota</taxon>
        <taxon>Sar</taxon>
        <taxon>Alveolata</taxon>
        <taxon>Apicomplexa</taxon>
        <taxon>Aconoidasida</taxon>
        <taxon>Haemosporida</taxon>
        <taxon>Plasmodiidae</taxon>
        <taxon>Plasmodium</taxon>
        <taxon>Plasmodium (Vinckeia)</taxon>
    </lineage>
</organism>
<evidence type="ECO:0000256" key="1">
    <source>
        <dbReference type="SAM" id="MobiDB-lite"/>
    </source>
</evidence>
<protein>
    <submittedName>
        <fullName evidence="2">Uncharacterized protein</fullName>
    </submittedName>
</protein>
<dbReference type="Proteomes" id="UP000018538">
    <property type="component" value="Unassembled WGS sequence"/>
</dbReference>
<dbReference type="AlphaFoldDB" id="V7PKM8"/>
<feature type="region of interest" description="Disordered" evidence="1">
    <location>
        <begin position="255"/>
        <end position="274"/>
    </location>
</feature>
<feature type="compositionally biased region" description="Polar residues" evidence="1">
    <location>
        <begin position="261"/>
        <end position="274"/>
    </location>
</feature>
<gene>
    <name evidence="2" type="ORF">YYC_02461</name>
</gene>
<keyword evidence="3" id="KW-1185">Reference proteome</keyword>
<sequence>MNVISYSKIYLVLIFTIINNFIYTKHIDKYLISNKIALSHYDANKKLYEYKNLRNNFFISNNGLALNHKNARKLKRNKVVHAEKIKNLSSLVGGYVKINRGQFKLCKGVILDVRKTDKEEYELLVVINRDQSNQYPKSILNKFGKSYWFNIKDVEIQKLKDLFFHNYNNFYEKKGRNDDNEIFENNQNVETLKESKDEVDQLDWIPQKSIVENENDETNQINDIKFFLNNELSENTNTPIDLTDLTDLISPHDENKKEVVNSEQETSPEPSNQYNKDVDQIVFETGNVDVNKKTEEKGEAKQLTKLKEHYSEDEMSNPKNIQNQQNLFCHKVVKEIEKNYFYEDLLNLYKTKRHLSNIVVCFYILKQLLKIYNFEMNNITSRNNFIKNVIHNNTFELILLDINKFLEKKQIYRVVDKTWLLWILVKLNIHKENKYKEIFGNILNFIISYINFNILNKLNTKSICAIFWSLAKSGYIGDGKIYEKIIYFLRKYIDILTCQDISNIYYSLSLINYKDDCNFFELLENEINKNINKFTVQSLINILWSMTKQKRNNTTFALIKDKLLFYSNNLNLRNISIFLWCLQKNNYYKIDINFQGKNFQNLNIKQAMQLLFFFNYNKEKYIEYLKYVLKFLFQNINNLTNHELSFFTYSLSKLQLLDNTFLKIKKNILQKNFKTFNVIDINMILLSLNNSNIFDKQLLKYLFNALKYILNTHIKTNISLGNISLANISLANISLANNNGIYIQRDDNKIFFENLNYIIKNLSEMKIFDKEIILKYAYLYSSNLCNNISVDIFADYLFYTTAIIPLSKKNDNCTEIGNSSEIINCTNFSTTTKRLDNLYTKLLIKTEPIKLKMVNFQKIYSYFLNHIIIFLKKKLKLFEANSFLSHLDQNYKNCKNETSVKSQNNVVDTFTFNYQTENNMDVQKLNELILDNIPASENNPSPLKNNISYSEYSMFVNKRRNTNRSSGTKYGTKYDTQYGIKCDKFCSSFGKEQSSDISSNVNENKMPLHTSLNSIIHLFYSFSHLNLFDKTSIDFYFDNLYNVINEKKNEITAYQWLLIRDTIKIVNIKNKTEWNILLDNVNTYTNYGKDSKDQIETIHIDI</sequence>